<evidence type="ECO:0000256" key="4">
    <source>
        <dbReference type="ARBA" id="ARBA00022777"/>
    </source>
</evidence>
<dbReference type="GO" id="GO:0005524">
    <property type="term" value="F:ATP binding"/>
    <property type="evidence" value="ECO:0007669"/>
    <property type="project" value="UniProtKB-KW"/>
</dbReference>
<evidence type="ECO:0000256" key="1">
    <source>
        <dbReference type="ARBA" id="ARBA00012104"/>
    </source>
</evidence>
<evidence type="ECO:0000256" key="3">
    <source>
        <dbReference type="ARBA" id="ARBA00022741"/>
    </source>
</evidence>
<dbReference type="InterPro" id="IPR013749">
    <property type="entry name" value="PM/HMP-P_kinase-1"/>
</dbReference>
<dbReference type="PROSITE" id="PS50915">
    <property type="entry name" value="CRYSTALLIN_BETA_GAMMA"/>
    <property type="match status" value="1"/>
</dbReference>
<protein>
    <recommendedName>
        <fullName evidence="1">pyridoxal kinase</fullName>
        <ecNumber evidence="1">2.7.1.35</ecNumber>
    </recommendedName>
</protein>
<evidence type="ECO:0000313" key="7">
    <source>
        <dbReference type="EMBL" id="OUP53307.1"/>
    </source>
</evidence>
<dbReference type="GO" id="GO:0009443">
    <property type="term" value="P:pyridoxal 5'-phosphate salvage"/>
    <property type="evidence" value="ECO:0007669"/>
    <property type="project" value="InterPro"/>
</dbReference>
<evidence type="ECO:0000256" key="5">
    <source>
        <dbReference type="ARBA" id="ARBA00022840"/>
    </source>
</evidence>
<evidence type="ECO:0000259" key="6">
    <source>
        <dbReference type="PROSITE" id="PS50915"/>
    </source>
</evidence>
<evidence type="ECO:0000313" key="8">
    <source>
        <dbReference type="Proteomes" id="UP000195897"/>
    </source>
</evidence>
<keyword evidence="2" id="KW-0808">Transferase</keyword>
<dbReference type="AlphaFoldDB" id="A0A1Y4L9A3"/>
<gene>
    <name evidence="7" type="ORF">B5F17_04695</name>
</gene>
<dbReference type="SUPFAM" id="SSF53613">
    <property type="entry name" value="Ribokinase-like"/>
    <property type="match status" value="1"/>
</dbReference>
<dbReference type="PANTHER" id="PTHR10534">
    <property type="entry name" value="PYRIDOXAL KINASE"/>
    <property type="match status" value="1"/>
</dbReference>
<keyword evidence="3" id="KW-0547">Nucleotide-binding</keyword>
<dbReference type="InterPro" id="IPR029056">
    <property type="entry name" value="Ribokinase-like"/>
</dbReference>
<dbReference type="Proteomes" id="UP000195897">
    <property type="component" value="Unassembled WGS sequence"/>
</dbReference>
<dbReference type="Pfam" id="PF08543">
    <property type="entry name" value="Phos_pyr_kin"/>
    <property type="match status" value="1"/>
</dbReference>
<dbReference type="EC" id="2.7.1.35" evidence="1"/>
<keyword evidence="4" id="KW-0418">Kinase</keyword>
<evidence type="ECO:0000256" key="2">
    <source>
        <dbReference type="ARBA" id="ARBA00022679"/>
    </source>
</evidence>
<dbReference type="GO" id="GO:0008478">
    <property type="term" value="F:pyridoxal kinase activity"/>
    <property type="evidence" value="ECO:0007669"/>
    <property type="project" value="UniProtKB-EC"/>
</dbReference>
<feature type="domain" description="Beta/gamma crystallin 'Greek key'" evidence="6">
    <location>
        <begin position="318"/>
        <end position="335"/>
    </location>
</feature>
<dbReference type="PANTHER" id="PTHR10534:SF2">
    <property type="entry name" value="PYRIDOXAL KINASE"/>
    <property type="match status" value="1"/>
</dbReference>
<keyword evidence="5" id="KW-0067">ATP-binding</keyword>
<dbReference type="InterPro" id="IPR001064">
    <property type="entry name" value="Beta/gamma_crystallin"/>
</dbReference>
<name>A0A1Y4L9A3_9FIRM</name>
<sequence>MKTNYPAQPGAGCAGKLSFILTFCPEFRKGLDAASKKSYAGKKANTRKRRDKMEQKKALALHDLSAVGRAGLTQAMSALTAMGHQCIPLPTAVYSSHAGIPGFVTQDLTDWLSGALGQYEALGLRFDAVLSGFLSAPAQVECVRRAAVCKQPDGILLVDPVMGDNGKLYKICTPELVDSLRQLCHMADYITPNVTEAAVLLDLPADTTPESMTEAEDWVHRLCERYETRTVLTGLGDETTVFTLCGQDDTVQTVTNPRIGAYYPGTGDLFAAVLTGSLLRGDLLRDAASCAANFVCECIRATAQMDSQPQWGVILEPQLWRLYDEGNFTGNRTVL</sequence>
<organism evidence="7 8">
    <name type="scientific">Butyricicoccus pullicaecorum</name>
    <dbReference type="NCBI Taxonomy" id="501571"/>
    <lineage>
        <taxon>Bacteria</taxon>
        <taxon>Bacillati</taxon>
        <taxon>Bacillota</taxon>
        <taxon>Clostridia</taxon>
        <taxon>Eubacteriales</taxon>
        <taxon>Butyricicoccaceae</taxon>
        <taxon>Butyricicoccus</taxon>
    </lineage>
</organism>
<dbReference type="GO" id="GO:0005829">
    <property type="term" value="C:cytosol"/>
    <property type="evidence" value="ECO:0007669"/>
    <property type="project" value="TreeGrafter"/>
</dbReference>
<accession>A0A1Y4L9A3</accession>
<proteinExistence type="predicted"/>
<reference evidence="8" key="1">
    <citation type="submission" date="2017-04" db="EMBL/GenBank/DDBJ databases">
        <title>Function of individual gut microbiota members based on whole genome sequencing of pure cultures obtained from chicken caecum.</title>
        <authorList>
            <person name="Medvecky M."/>
            <person name="Cejkova D."/>
            <person name="Polansky O."/>
            <person name="Karasova D."/>
            <person name="Kubasova T."/>
            <person name="Cizek A."/>
            <person name="Rychlik I."/>
        </authorList>
    </citation>
    <scope>NUCLEOTIDE SEQUENCE [LARGE SCALE GENOMIC DNA]</scope>
    <source>
        <strain evidence="8">An180</strain>
    </source>
</reference>
<comment type="caution">
    <text evidence="7">The sequence shown here is derived from an EMBL/GenBank/DDBJ whole genome shotgun (WGS) entry which is preliminary data.</text>
</comment>
<dbReference type="CDD" id="cd01173">
    <property type="entry name" value="pyridoxal_pyridoxamine_kinase"/>
    <property type="match status" value="1"/>
</dbReference>
<dbReference type="EMBL" id="NFKK01000004">
    <property type="protein sequence ID" value="OUP53307.1"/>
    <property type="molecule type" value="Genomic_DNA"/>
</dbReference>
<dbReference type="InterPro" id="IPR004625">
    <property type="entry name" value="PyrdxlKinase"/>
</dbReference>
<dbReference type="Gene3D" id="3.40.1190.20">
    <property type="match status" value="1"/>
</dbReference>